<organism evidence="5">
    <name type="scientific">Paenibacillus ihbetae</name>
    <dbReference type="NCBI Taxonomy" id="1870820"/>
    <lineage>
        <taxon>Bacteria</taxon>
        <taxon>Bacillati</taxon>
        <taxon>Bacillota</taxon>
        <taxon>Bacilli</taxon>
        <taxon>Bacillales</taxon>
        <taxon>Paenibacillaceae</taxon>
        <taxon>Paenibacillus</taxon>
    </lineage>
</organism>
<gene>
    <name evidence="6" type="ORF">BBD40_14355</name>
    <name evidence="5" type="ORF">BBD41_21280</name>
</gene>
<dbReference type="Pfam" id="PF00701">
    <property type="entry name" value="DHDPS"/>
    <property type="match status" value="1"/>
</dbReference>
<dbReference type="Proteomes" id="UP000189059">
    <property type="component" value="Unassembled WGS sequence"/>
</dbReference>
<evidence type="ECO:0000313" key="6">
    <source>
        <dbReference type="EMBL" id="OOC62944.1"/>
    </source>
</evidence>
<sequence>MYQNITNGNWPVMLTPFTEQNEVDYEALERLIDWYIERGADGLFAVCQSSEMYTLTLEERVLIAAFVKAKAAGRVPVIASGHVSDEFEDQAAELNAIAETGVDAVVLITNRLAGPDESDDVWLANLDKLLARIPEHVPLGLYECPAPYRRLLTTEMLKKCSDTGRFRFIKDVSCDLQLIGDKLKAVQGGSLKIFNANTATLLGSYRLGAFGFSGVMANFHPELYTWLFRNWESRPEEAKELSDFLSVASFIERQLYPVNAKYYLMLEGVLTNYRCRSKNHEEFSATQRLEVEQLHRLSKRYAQKFPISS</sequence>
<dbReference type="RefSeq" id="WP_077567703.1">
    <property type="nucleotide sequence ID" value="NZ_CP016809.1"/>
</dbReference>
<feature type="active site" description="Schiff-base intermediate with substrate" evidence="4">
    <location>
        <position position="170"/>
    </location>
</feature>
<dbReference type="InterPro" id="IPR002220">
    <property type="entry name" value="DapA-like"/>
</dbReference>
<dbReference type="SMART" id="SM01130">
    <property type="entry name" value="DHDPS"/>
    <property type="match status" value="1"/>
</dbReference>
<dbReference type="Gene3D" id="3.20.20.70">
    <property type="entry name" value="Aldolase class I"/>
    <property type="match status" value="1"/>
</dbReference>
<name>A0A1B2E4I6_9BACL</name>
<evidence type="ECO:0000256" key="4">
    <source>
        <dbReference type="PIRSR" id="PIRSR001365-1"/>
    </source>
</evidence>
<dbReference type="GO" id="GO:0008840">
    <property type="term" value="F:4-hydroxy-tetrahydrodipicolinate synthase activity"/>
    <property type="evidence" value="ECO:0007669"/>
    <property type="project" value="TreeGrafter"/>
</dbReference>
<evidence type="ECO:0000256" key="3">
    <source>
        <dbReference type="PIRNR" id="PIRNR001365"/>
    </source>
</evidence>
<evidence type="ECO:0000256" key="2">
    <source>
        <dbReference type="ARBA" id="ARBA00023239"/>
    </source>
</evidence>
<dbReference type="PANTHER" id="PTHR12128:SF66">
    <property type="entry name" value="4-HYDROXY-2-OXOGLUTARATE ALDOLASE, MITOCHONDRIAL"/>
    <property type="match status" value="1"/>
</dbReference>
<protein>
    <submittedName>
        <fullName evidence="5">Dihydrodipicolinate synthase family protein</fullName>
    </submittedName>
</protein>
<dbReference type="PANTHER" id="PTHR12128">
    <property type="entry name" value="DIHYDRODIPICOLINATE SYNTHASE"/>
    <property type="match status" value="1"/>
</dbReference>
<accession>A0A1B2E4I6</accession>
<dbReference type="OrthoDB" id="9796205at2"/>
<dbReference type="CDD" id="cd00408">
    <property type="entry name" value="DHDPS-like"/>
    <property type="match status" value="1"/>
</dbReference>
<dbReference type="InterPro" id="IPR013785">
    <property type="entry name" value="Aldolase_TIM"/>
</dbReference>
<dbReference type="EMBL" id="CP016809">
    <property type="protein sequence ID" value="ANY74894.1"/>
    <property type="molecule type" value="Genomic_DNA"/>
</dbReference>
<dbReference type="AlphaFoldDB" id="A0A1B2E4I6"/>
<dbReference type="PIRSF" id="PIRSF001365">
    <property type="entry name" value="DHDPS"/>
    <property type="match status" value="1"/>
</dbReference>
<keyword evidence="2 3" id="KW-0456">Lyase</keyword>
<comment type="similarity">
    <text evidence="1 3">Belongs to the DapA family.</text>
</comment>
<evidence type="ECO:0000313" key="7">
    <source>
        <dbReference type="Proteomes" id="UP000189059"/>
    </source>
</evidence>
<feature type="active site" description="Proton donor/acceptor" evidence="4">
    <location>
        <position position="142"/>
    </location>
</feature>
<dbReference type="KEGG" id="pib:BBD41_21280"/>
<keyword evidence="7" id="KW-1185">Reference proteome</keyword>
<evidence type="ECO:0000313" key="5">
    <source>
        <dbReference type="EMBL" id="ANY74894.1"/>
    </source>
</evidence>
<proteinExistence type="inferred from homology"/>
<evidence type="ECO:0000256" key="1">
    <source>
        <dbReference type="ARBA" id="ARBA00007592"/>
    </source>
</evidence>
<dbReference type="SUPFAM" id="SSF51569">
    <property type="entry name" value="Aldolase"/>
    <property type="match status" value="1"/>
</dbReference>
<dbReference type="EMBL" id="MRVI01000001">
    <property type="protein sequence ID" value="OOC62944.1"/>
    <property type="molecule type" value="Genomic_DNA"/>
</dbReference>
<reference evidence="5" key="1">
    <citation type="submission" date="2016-08" db="EMBL/GenBank/DDBJ databases">
        <title>Complete Genome Seqeunce of Paenibacillus sp. nov. IHBB 9852 from high altitute lake of Indian trans-Himalayas.</title>
        <authorList>
            <person name="Kiran S."/>
            <person name="Swarnkar M.K."/>
            <person name="Rana A."/>
            <person name="Tewari R."/>
            <person name="Gulati A."/>
        </authorList>
    </citation>
    <scope>NUCLEOTIDE SEQUENCE [LARGE SCALE GENOMIC DNA]</scope>
    <source>
        <strain evidence="5">IHBB 9852</strain>
    </source>
</reference>
<reference evidence="6 7" key="2">
    <citation type="submission" date="2016-12" db="EMBL/GenBank/DDBJ databases">
        <title>Genome sequencing and description of Paenibacillus sp. nov. from high altitude lake in the Indian Trans- Himalayas.</title>
        <authorList>
            <person name="Kiran S."/>
            <person name="Swarnkar M.K."/>
            <person name="Rana A."/>
            <person name="Tewari R."/>
            <person name="Gulati A."/>
        </authorList>
    </citation>
    <scope>NUCLEOTIDE SEQUENCE [LARGE SCALE GENOMIC DNA]</scope>
    <source>
        <strain evidence="6 7">IHBB 9951</strain>
    </source>
</reference>